<dbReference type="EMBL" id="VOOS01000006">
    <property type="protein sequence ID" value="TXB63995.1"/>
    <property type="molecule type" value="Genomic_DNA"/>
</dbReference>
<dbReference type="CDD" id="cd00158">
    <property type="entry name" value="RHOD"/>
    <property type="match status" value="1"/>
</dbReference>
<dbReference type="InterPro" id="IPR001763">
    <property type="entry name" value="Rhodanese-like_dom"/>
</dbReference>
<dbReference type="OrthoDB" id="9808735at2"/>
<evidence type="ECO:0000313" key="2">
    <source>
        <dbReference type="EMBL" id="TXB63995.1"/>
    </source>
</evidence>
<protein>
    <submittedName>
        <fullName evidence="2">Rhodanese-like domain-containing protein</fullName>
    </submittedName>
</protein>
<feature type="domain" description="Rhodanese" evidence="1">
    <location>
        <begin position="44"/>
        <end position="134"/>
    </location>
</feature>
<dbReference type="AlphaFoldDB" id="A0A5C6RPV4"/>
<dbReference type="Gene3D" id="3.40.250.10">
    <property type="entry name" value="Rhodanese-like domain"/>
    <property type="match status" value="1"/>
</dbReference>
<dbReference type="InterPro" id="IPR036873">
    <property type="entry name" value="Rhodanese-like_dom_sf"/>
</dbReference>
<dbReference type="Pfam" id="PF00581">
    <property type="entry name" value="Rhodanese"/>
    <property type="match status" value="1"/>
</dbReference>
<sequence length="134" mass="14917">MKKLSLIITVIVLFASLVVNGQVDEKQKSVIYDVNVEQFNKLATSDKGIVLDVRTPGEWEEGVILNATKINYYDSDFADQVDVLDKTIPVFVYCKKGGRSSSAAKILEEKGFTKVFNLKGGITAWKEQGLKIEK</sequence>
<keyword evidence="3" id="KW-1185">Reference proteome</keyword>
<organism evidence="2 3">
    <name type="scientific">Vicingus serpentipes</name>
    <dbReference type="NCBI Taxonomy" id="1926625"/>
    <lineage>
        <taxon>Bacteria</taxon>
        <taxon>Pseudomonadati</taxon>
        <taxon>Bacteroidota</taxon>
        <taxon>Flavobacteriia</taxon>
        <taxon>Flavobacteriales</taxon>
        <taxon>Vicingaceae</taxon>
        <taxon>Vicingus</taxon>
    </lineage>
</organism>
<dbReference type="Proteomes" id="UP000321721">
    <property type="component" value="Unassembled WGS sequence"/>
</dbReference>
<dbReference type="PROSITE" id="PS50206">
    <property type="entry name" value="RHODANESE_3"/>
    <property type="match status" value="1"/>
</dbReference>
<comment type="caution">
    <text evidence="2">The sequence shown here is derived from an EMBL/GenBank/DDBJ whole genome shotgun (WGS) entry which is preliminary data.</text>
</comment>
<name>A0A5C6RPV4_9FLAO</name>
<reference evidence="2 3" key="1">
    <citation type="submission" date="2019-08" db="EMBL/GenBank/DDBJ databases">
        <title>Genome of Vicingus serpentipes NCIMB 15042.</title>
        <authorList>
            <person name="Bowman J.P."/>
        </authorList>
    </citation>
    <scope>NUCLEOTIDE SEQUENCE [LARGE SCALE GENOMIC DNA]</scope>
    <source>
        <strain evidence="2 3">NCIMB 15042</strain>
    </source>
</reference>
<dbReference type="SUPFAM" id="SSF52821">
    <property type="entry name" value="Rhodanese/Cell cycle control phosphatase"/>
    <property type="match status" value="1"/>
</dbReference>
<dbReference type="PANTHER" id="PTHR43031:SF1">
    <property type="entry name" value="PYRIDINE NUCLEOTIDE-DISULPHIDE OXIDOREDUCTASE"/>
    <property type="match status" value="1"/>
</dbReference>
<dbReference type="RefSeq" id="WP_147101973.1">
    <property type="nucleotide sequence ID" value="NZ_VOOS01000006.1"/>
</dbReference>
<evidence type="ECO:0000313" key="3">
    <source>
        <dbReference type="Proteomes" id="UP000321721"/>
    </source>
</evidence>
<gene>
    <name evidence="2" type="ORF">FRY74_12135</name>
</gene>
<proteinExistence type="predicted"/>
<dbReference type="InterPro" id="IPR050229">
    <property type="entry name" value="GlpE_sulfurtransferase"/>
</dbReference>
<dbReference type="SMART" id="SM00450">
    <property type="entry name" value="RHOD"/>
    <property type="match status" value="1"/>
</dbReference>
<evidence type="ECO:0000259" key="1">
    <source>
        <dbReference type="PROSITE" id="PS50206"/>
    </source>
</evidence>
<dbReference type="PANTHER" id="PTHR43031">
    <property type="entry name" value="FAD-DEPENDENT OXIDOREDUCTASE"/>
    <property type="match status" value="1"/>
</dbReference>
<accession>A0A5C6RPV4</accession>